<keyword evidence="3 5" id="KW-1133">Transmembrane helix</keyword>
<dbReference type="InterPro" id="IPR007343">
    <property type="entry name" value="Uncharacterised_pept_Zn_put"/>
</dbReference>
<reference evidence="6" key="1">
    <citation type="submission" date="2022-08" db="EMBL/GenBank/DDBJ databases">
        <authorList>
            <person name="Deng Y."/>
            <person name="Han X.-F."/>
            <person name="Zhang Y.-Q."/>
        </authorList>
    </citation>
    <scope>NUCLEOTIDE SEQUENCE</scope>
    <source>
        <strain evidence="6">CPCC 203386</strain>
    </source>
</reference>
<evidence type="ECO:0000313" key="6">
    <source>
        <dbReference type="EMBL" id="MCS5735919.1"/>
    </source>
</evidence>
<dbReference type="PANTHER" id="PTHR30168">
    <property type="entry name" value="PUTATIVE MEMBRANE PROTEIN YPFJ"/>
    <property type="match status" value="1"/>
</dbReference>
<keyword evidence="2 5" id="KW-0812">Transmembrane</keyword>
<evidence type="ECO:0000256" key="2">
    <source>
        <dbReference type="ARBA" id="ARBA00022692"/>
    </source>
</evidence>
<keyword evidence="4 5" id="KW-0472">Membrane</keyword>
<accession>A0ABT2H7N6</accession>
<dbReference type="Proteomes" id="UP001165586">
    <property type="component" value="Unassembled WGS sequence"/>
</dbReference>
<comment type="subcellular location">
    <subcellularLocation>
        <location evidence="1">Membrane</location>
        <topology evidence="1">Single-pass membrane protein</topology>
    </subcellularLocation>
</comment>
<sequence length="290" mass="30475">MTFNDNSRLDSSKVSKRGRNAAIGGGSVVVVVGLFILSQVLGVDLTGLAGGGQQASQPEETLSCTTGADANASVDCLMVGAATSLDVYWADAATQLGVAYRSPADFVLFEQSTSTGCGQASSATGPFYCPPDETLYVDTSFFDELRTRFGASGGTLSQMYVVAHEWGHHIQQLTGILSNTDHSLTGPASDSVRTELQADCYAGAWVGAASTIEDENGVTYLEPVTQQQIADALNAASVIGDDRIQQQSTGEVNSETWTHGSSESRQRWFETGLSNGPQGCDTFSIDGSQL</sequence>
<keyword evidence="7" id="KW-1185">Reference proteome</keyword>
<protein>
    <submittedName>
        <fullName evidence="6">Neutral zinc metallopeptidase</fullName>
    </submittedName>
</protein>
<name>A0ABT2H7N6_9MICO</name>
<evidence type="ECO:0000256" key="5">
    <source>
        <dbReference type="SAM" id="Phobius"/>
    </source>
</evidence>
<proteinExistence type="predicted"/>
<dbReference type="PANTHER" id="PTHR30168:SF0">
    <property type="entry name" value="INNER MEMBRANE PROTEIN"/>
    <property type="match status" value="1"/>
</dbReference>
<feature type="transmembrane region" description="Helical" evidence="5">
    <location>
        <begin position="21"/>
        <end position="41"/>
    </location>
</feature>
<gene>
    <name evidence="6" type="ORF">N1032_19445</name>
</gene>
<dbReference type="Pfam" id="PF04228">
    <property type="entry name" value="Zn_peptidase"/>
    <property type="match status" value="1"/>
</dbReference>
<organism evidence="6 7">
    <name type="scientific">Herbiconiux daphne</name>
    <dbReference type="NCBI Taxonomy" id="2970914"/>
    <lineage>
        <taxon>Bacteria</taxon>
        <taxon>Bacillati</taxon>
        <taxon>Actinomycetota</taxon>
        <taxon>Actinomycetes</taxon>
        <taxon>Micrococcales</taxon>
        <taxon>Microbacteriaceae</taxon>
        <taxon>Herbiconiux</taxon>
    </lineage>
</organism>
<evidence type="ECO:0000256" key="4">
    <source>
        <dbReference type="ARBA" id="ARBA00023136"/>
    </source>
</evidence>
<dbReference type="EMBL" id="JANLCJ010000009">
    <property type="protein sequence ID" value="MCS5735919.1"/>
    <property type="molecule type" value="Genomic_DNA"/>
</dbReference>
<evidence type="ECO:0000256" key="3">
    <source>
        <dbReference type="ARBA" id="ARBA00022989"/>
    </source>
</evidence>
<comment type="caution">
    <text evidence="6">The sequence shown here is derived from an EMBL/GenBank/DDBJ whole genome shotgun (WGS) entry which is preliminary data.</text>
</comment>
<dbReference type="RefSeq" id="WP_259541255.1">
    <property type="nucleotide sequence ID" value="NZ_JANLCJ010000009.1"/>
</dbReference>
<evidence type="ECO:0000313" key="7">
    <source>
        <dbReference type="Proteomes" id="UP001165586"/>
    </source>
</evidence>
<evidence type="ECO:0000256" key="1">
    <source>
        <dbReference type="ARBA" id="ARBA00004167"/>
    </source>
</evidence>